<evidence type="ECO:0000256" key="7">
    <source>
        <dbReference type="ARBA" id="ARBA00023157"/>
    </source>
</evidence>
<reference evidence="11" key="1">
    <citation type="submission" date="2025-08" db="UniProtKB">
        <authorList>
            <consortium name="RefSeq"/>
        </authorList>
    </citation>
    <scope>IDENTIFICATION</scope>
    <source>
        <tissue evidence="11">Tentacle</tissue>
    </source>
</reference>
<dbReference type="InterPro" id="IPR006585">
    <property type="entry name" value="FTP1"/>
</dbReference>
<evidence type="ECO:0000256" key="2">
    <source>
        <dbReference type="ARBA" id="ARBA00010147"/>
    </source>
</evidence>
<evidence type="ECO:0000256" key="3">
    <source>
        <dbReference type="ARBA" id="ARBA00011233"/>
    </source>
</evidence>
<accession>A0A6P8IWB3</accession>
<comment type="similarity">
    <text evidence="2">Belongs to the fucolectin family.</text>
</comment>
<dbReference type="GO" id="GO:0042806">
    <property type="term" value="F:fucose binding"/>
    <property type="evidence" value="ECO:0007669"/>
    <property type="project" value="UniProtKB-ARBA"/>
</dbReference>
<dbReference type="InterPro" id="IPR051941">
    <property type="entry name" value="BG_Antigen-Binding_Lectin"/>
</dbReference>
<dbReference type="SMART" id="SM00607">
    <property type="entry name" value="FTP"/>
    <property type="match status" value="1"/>
</dbReference>
<dbReference type="RefSeq" id="XP_031571661.1">
    <property type="nucleotide sequence ID" value="XM_031715801.1"/>
</dbReference>
<dbReference type="SUPFAM" id="SSF49785">
    <property type="entry name" value="Galactose-binding domain-like"/>
    <property type="match status" value="1"/>
</dbReference>
<dbReference type="AlphaFoldDB" id="A0A6P8IWB3"/>
<dbReference type="InParanoid" id="A0A6P8IWB3"/>
<dbReference type="GeneID" id="116305828"/>
<protein>
    <submittedName>
        <fullName evidence="11">Uncharacterized protein LOC116305828</fullName>
    </submittedName>
</protein>
<dbReference type="OrthoDB" id="10072494at2759"/>
<keyword evidence="7" id="KW-1015">Disulfide bond</keyword>
<keyword evidence="4" id="KW-0479">Metal-binding</keyword>
<dbReference type="Proteomes" id="UP000515163">
    <property type="component" value="Unplaced"/>
</dbReference>
<dbReference type="SMART" id="SM00458">
    <property type="entry name" value="RICIN"/>
    <property type="match status" value="1"/>
</dbReference>
<dbReference type="InterPro" id="IPR000772">
    <property type="entry name" value="Ricin_B_lectin"/>
</dbReference>
<evidence type="ECO:0000256" key="6">
    <source>
        <dbReference type="ARBA" id="ARBA00022837"/>
    </source>
</evidence>
<evidence type="ECO:0000256" key="4">
    <source>
        <dbReference type="ARBA" id="ARBA00022723"/>
    </source>
</evidence>
<comment type="subunit">
    <text evidence="3">Homotrimer.</text>
</comment>
<evidence type="ECO:0000313" key="11">
    <source>
        <dbReference type="RefSeq" id="XP_031571661.1"/>
    </source>
</evidence>
<dbReference type="KEGG" id="aten:116305828"/>
<dbReference type="GO" id="GO:0046872">
    <property type="term" value="F:metal ion binding"/>
    <property type="evidence" value="ECO:0007669"/>
    <property type="project" value="UniProtKB-KW"/>
</dbReference>
<dbReference type="Gene3D" id="2.80.10.50">
    <property type="match status" value="1"/>
</dbReference>
<dbReference type="SUPFAM" id="SSF50370">
    <property type="entry name" value="Ricin B-like lectins"/>
    <property type="match status" value="1"/>
</dbReference>
<evidence type="ECO:0000256" key="5">
    <source>
        <dbReference type="ARBA" id="ARBA00022734"/>
    </source>
</evidence>
<comment type="function">
    <text evidence="1">Acts as a defensive agent. Recognizes blood group fucosylated oligosaccharides including A, B, H and Lewis B-type antigens. Does not recognize Lewis A antigen and has low affinity for monovalent haptens.</text>
</comment>
<dbReference type="Pfam" id="PF00652">
    <property type="entry name" value="Ricin_B_lectin"/>
    <property type="match status" value="1"/>
</dbReference>
<evidence type="ECO:0000313" key="10">
    <source>
        <dbReference type="Proteomes" id="UP000515163"/>
    </source>
</evidence>
<evidence type="ECO:0000259" key="9">
    <source>
        <dbReference type="SMART" id="SM00607"/>
    </source>
</evidence>
<dbReference type="Pfam" id="PF22633">
    <property type="entry name" value="F5_F8_type_C_2"/>
    <property type="match status" value="1"/>
</dbReference>
<proteinExistence type="inferred from homology"/>
<keyword evidence="6" id="KW-0106">Calcium</keyword>
<keyword evidence="5" id="KW-0430">Lectin</keyword>
<sequence length="435" mass="48382">MVKGMCHVLDYAQAELGKTEKLFSWADRAVSFTTKNMLFINKLSFSGKLTASFDATQMLSVDLTLFDTNLNFDLKIDLKNILSSAKDLAVKALWHFIERYSFRITKAIYGTPSDKSDYQLSGEMKIVSMDSNECLAAVVSKDRPLYTDGCDKATTVFAYTMAGAIMNIQSGLCLTFKGMMNKFPVQLDECSIASDFQKFDCTLMTLRPKVAPDMCLSISGEKQELGNWKSIADHRVLLHACDASSNAQKWKVHGDMKGVSVCERFVVDIALNGIADQSSRDEDGYGPHLAIDGDLSSSLKGGSCILTSNEKDPWWIVDLRKEHLVTDVSIVGESDHPDLELTSIEVRVGNLRQASRAFMQNPMCGDRLREIQDGEVWTSQCWPYIAGRFVSVQKIGIGKLSMCEVAVFARLDKQGKCVDEVRRKRNEAALYSPGL</sequence>
<dbReference type="Gene3D" id="2.60.120.260">
    <property type="entry name" value="Galactose-binding domain-like"/>
    <property type="match status" value="1"/>
</dbReference>
<evidence type="ECO:0000256" key="1">
    <source>
        <dbReference type="ARBA" id="ARBA00002219"/>
    </source>
</evidence>
<feature type="domain" description="Fucolectin tachylectin-4 pentraxin-1" evidence="9">
    <location>
        <begin position="266"/>
        <end position="414"/>
    </location>
</feature>
<dbReference type="PANTHER" id="PTHR45713:SF15">
    <property type="entry name" value="F5_8 TYPE C DOMAIN-CONTAINING PROTEIN"/>
    <property type="match status" value="1"/>
</dbReference>
<organism evidence="10 11">
    <name type="scientific">Actinia tenebrosa</name>
    <name type="common">Australian red waratah sea anemone</name>
    <dbReference type="NCBI Taxonomy" id="6105"/>
    <lineage>
        <taxon>Eukaryota</taxon>
        <taxon>Metazoa</taxon>
        <taxon>Cnidaria</taxon>
        <taxon>Anthozoa</taxon>
        <taxon>Hexacorallia</taxon>
        <taxon>Actiniaria</taxon>
        <taxon>Actiniidae</taxon>
        <taxon>Actinia</taxon>
    </lineage>
</organism>
<dbReference type="PROSITE" id="PS50231">
    <property type="entry name" value="RICIN_B_LECTIN"/>
    <property type="match status" value="1"/>
</dbReference>
<dbReference type="GO" id="GO:0010185">
    <property type="term" value="P:regulation of cellular defense response"/>
    <property type="evidence" value="ECO:0007669"/>
    <property type="project" value="UniProtKB-ARBA"/>
</dbReference>
<dbReference type="InterPro" id="IPR008979">
    <property type="entry name" value="Galactose-bd-like_sf"/>
</dbReference>
<dbReference type="InterPro" id="IPR035992">
    <property type="entry name" value="Ricin_B-like_lectins"/>
</dbReference>
<name>A0A6P8IWB3_ACTTE</name>
<gene>
    <name evidence="11" type="primary">LOC116305828</name>
</gene>
<dbReference type="PANTHER" id="PTHR45713">
    <property type="entry name" value="FTP DOMAIN-CONTAINING PROTEIN"/>
    <property type="match status" value="1"/>
</dbReference>
<keyword evidence="10" id="KW-1185">Reference proteome</keyword>
<dbReference type="GO" id="GO:0001868">
    <property type="term" value="P:regulation of complement activation, lectin pathway"/>
    <property type="evidence" value="ECO:0007669"/>
    <property type="project" value="UniProtKB-ARBA"/>
</dbReference>
<feature type="domain" description="Ricin B lectin" evidence="8">
    <location>
        <begin position="121"/>
        <end position="253"/>
    </location>
</feature>
<evidence type="ECO:0000259" key="8">
    <source>
        <dbReference type="SMART" id="SM00458"/>
    </source>
</evidence>